<gene>
    <name evidence="1" type="ORF">JGI25_00842</name>
</gene>
<comment type="caution">
    <text evidence="1">The sequence shown here is derived from an EMBL/GenBank/DDBJ whole genome shotgun (WGS) entry which is preliminary data.</text>
</comment>
<dbReference type="EMBL" id="CZVV01000047">
    <property type="protein sequence ID" value="CUT01143.1"/>
    <property type="molecule type" value="Genomic_DNA"/>
</dbReference>
<evidence type="ECO:0000313" key="2">
    <source>
        <dbReference type="Proteomes" id="UP000243105"/>
    </source>
</evidence>
<accession>A0A916LJL9</accession>
<dbReference type="Proteomes" id="UP000243105">
    <property type="component" value="Unassembled WGS sequence"/>
</dbReference>
<evidence type="ECO:0000313" key="1">
    <source>
        <dbReference type="EMBL" id="CUT01143.1"/>
    </source>
</evidence>
<organism evidence="1 2">
    <name type="scientific">Kryptobacter tengchongensis</name>
    <dbReference type="NCBI Taxonomy" id="1643429"/>
    <lineage>
        <taxon>Bacteria</taxon>
        <taxon>Pseudomonadati</taxon>
        <taxon>Candidatus Kryptoniota</taxon>
        <taxon>Candidatus Kryptobacter</taxon>
    </lineage>
</organism>
<protein>
    <submittedName>
        <fullName evidence="1">Uncharacterized protein</fullName>
    </submittedName>
</protein>
<sequence length="73" mass="8632">MIIDENIYKQNQFDVKMIMNELMPKAKIIYIAPFYALSENLEIEDERVIKCGEKLFRISELKNLISEFKSLST</sequence>
<dbReference type="AlphaFoldDB" id="A0A916LJL9"/>
<name>A0A916LJL9_KRYT1</name>
<reference evidence="1 2" key="1">
    <citation type="submission" date="2015-11" db="EMBL/GenBank/DDBJ databases">
        <authorList>
            <person name="Varghese N."/>
        </authorList>
    </citation>
    <scope>NUCLEOTIDE SEQUENCE [LARGE SCALE GENOMIC DNA]</scope>
    <source>
        <strain evidence="1 2">JGI-25</strain>
    </source>
</reference>
<proteinExistence type="predicted"/>